<evidence type="ECO:0000313" key="5">
    <source>
        <dbReference type="Proteomes" id="UP001633002"/>
    </source>
</evidence>
<comment type="subcellular location">
    <subcellularLocation>
        <location evidence="1">Membrane</location>
        <topology evidence="1">Single-pass membrane protein</topology>
    </subcellularLocation>
</comment>
<organism evidence="4 5">
    <name type="scientific">Riccia sorocarpa</name>
    <dbReference type="NCBI Taxonomy" id="122646"/>
    <lineage>
        <taxon>Eukaryota</taxon>
        <taxon>Viridiplantae</taxon>
        <taxon>Streptophyta</taxon>
        <taxon>Embryophyta</taxon>
        <taxon>Marchantiophyta</taxon>
        <taxon>Marchantiopsida</taxon>
        <taxon>Marchantiidae</taxon>
        <taxon>Marchantiales</taxon>
        <taxon>Ricciaceae</taxon>
        <taxon>Riccia</taxon>
    </lineage>
</organism>
<proteinExistence type="predicted"/>
<gene>
    <name evidence="4" type="ORF">R1sor_003575</name>
</gene>
<dbReference type="PANTHER" id="PTHR45631:SF68">
    <property type="entry name" value="REPEAT FAMILY PROTEIN, PUTATIVE, EXPRESSED-RELATED"/>
    <property type="match status" value="1"/>
</dbReference>
<dbReference type="PANTHER" id="PTHR45631">
    <property type="entry name" value="OS07G0107800 PROTEIN-RELATED"/>
    <property type="match status" value="1"/>
</dbReference>
<comment type="caution">
    <text evidence="4">The sequence shown here is derived from an EMBL/GenBank/DDBJ whole genome shotgun (WGS) entry which is preliminary data.</text>
</comment>
<dbReference type="AlphaFoldDB" id="A0ABD3H2T0"/>
<sequence>MRLKVHRQFVLIIVLVWTSRFRPGVSKPLEPFGYISVDCGGTGGKDPITGLHWDTDEDYLQSAVRLKSEGLAVSSEVDFSNSTETFRVNAKQLETAMVLFLPQLDSISFTKYCYSFNLSLSNRQSRNYLVRAVFPNTNLPSIVRGEFDFSFMFVVDATVISTITLDDHEAQTVELLATALTDRLDICFLARPGIIDVNNPDLSNTDLLTTLVAILTLEVRSLPETLYPIYNGEKLDSNGRTLRRTVSERRTTATTVRYYVTVSRLNFGGDESSPPIRYPSDPYDRLWYGAPLQKSTWYQHGNLVPVATDTGSKIKIKSMNSTAVVFNKQPENSWIHIPPVVLTSAWEGATDNATISFTMELSWWSTTDRFLQSSLCLAFFDVDADKNNSGLRSVDINNTDAEGASQWTVRDAKVPETGPYIWSDRMYEFYFELGKTSSTFKIFPAAESTRPVMVNALELYAVVEYSSKQTDVYGKTREKRTHFSRFLSVAVCVALASSG</sequence>
<evidence type="ECO:0000259" key="3">
    <source>
        <dbReference type="Pfam" id="PF12819"/>
    </source>
</evidence>
<evidence type="ECO:0000256" key="2">
    <source>
        <dbReference type="SAM" id="SignalP"/>
    </source>
</evidence>
<dbReference type="EMBL" id="JBJQOH010000006">
    <property type="protein sequence ID" value="KAL3685553.1"/>
    <property type="molecule type" value="Genomic_DNA"/>
</dbReference>
<name>A0ABD3H2T0_9MARC</name>
<dbReference type="Pfam" id="PF12819">
    <property type="entry name" value="Malectin_like"/>
    <property type="match status" value="1"/>
</dbReference>
<evidence type="ECO:0000256" key="1">
    <source>
        <dbReference type="ARBA" id="ARBA00004167"/>
    </source>
</evidence>
<reference evidence="4 5" key="1">
    <citation type="submission" date="2024-09" db="EMBL/GenBank/DDBJ databases">
        <title>Chromosome-scale assembly of Riccia sorocarpa.</title>
        <authorList>
            <person name="Paukszto L."/>
        </authorList>
    </citation>
    <scope>NUCLEOTIDE SEQUENCE [LARGE SCALE GENOMIC DNA]</scope>
    <source>
        <strain evidence="4">LP-2024</strain>
        <tissue evidence="4">Aerial parts of the thallus</tissue>
    </source>
</reference>
<dbReference type="Proteomes" id="UP001633002">
    <property type="component" value="Unassembled WGS sequence"/>
</dbReference>
<protein>
    <recommendedName>
        <fullName evidence="3">Malectin-like domain-containing protein</fullName>
    </recommendedName>
</protein>
<dbReference type="InterPro" id="IPR024788">
    <property type="entry name" value="Malectin-like_Carb-bd_dom"/>
</dbReference>
<accession>A0ABD3H2T0</accession>
<dbReference type="GO" id="GO:0016020">
    <property type="term" value="C:membrane"/>
    <property type="evidence" value="ECO:0007669"/>
    <property type="project" value="UniProtKB-SubCell"/>
</dbReference>
<evidence type="ECO:0000313" key="4">
    <source>
        <dbReference type="EMBL" id="KAL3685553.1"/>
    </source>
</evidence>
<feature type="domain" description="Malectin-like" evidence="3">
    <location>
        <begin position="37"/>
        <end position="462"/>
    </location>
</feature>
<feature type="chain" id="PRO_5044768872" description="Malectin-like domain-containing protein" evidence="2">
    <location>
        <begin position="27"/>
        <end position="499"/>
    </location>
</feature>
<keyword evidence="5" id="KW-1185">Reference proteome</keyword>
<feature type="signal peptide" evidence="2">
    <location>
        <begin position="1"/>
        <end position="26"/>
    </location>
</feature>
<keyword evidence="2" id="KW-0732">Signal</keyword>